<proteinExistence type="predicted"/>
<dbReference type="EMBL" id="LC325489">
    <property type="protein sequence ID" value="BBB05410.1"/>
    <property type="molecule type" value="Genomic_DNA"/>
</dbReference>
<evidence type="ECO:0000313" key="1">
    <source>
        <dbReference type="EMBL" id="BBB05410.1"/>
    </source>
</evidence>
<dbReference type="AlphaFoldDB" id="A0A5H2UY99"/>
<protein>
    <submittedName>
        <fullName evidence="1">ORF126B protein</fullName>
    </submittedName>
</protein>
<name>A0A5H2UY99_TURGL</name>
<keyword evidence="1" id="KW-0496">Mitochondrion</keyword>
<sequence length="126" mass="14035">MAKHATSRTLNPSGDYSVGGYFARTPHVQFLSLPSPPYEDLSHTVLAKQVFRVHTASRTKVTHSSEGHYGFRVLLFFFCLRQRRIPYTVYGRAGLAGTSSISAYCLFGVVHISVNVNQVIEFIPTV</sequence>
<organism evidence="1">
    <name type="scientific">Turritis glabra</name>
    <name type="common">Tower mustard</name>
    <name type="synonym">Arabis glabra</name>
    <dbReference type="NCBI Taxonomy" id="63678"/>
    <lineage>
        <taxon>Eukaryota</taxon>
        <taxon>Viridiplantae</taxon>
        <taxon>Streptophyta</taxon>
        <taxon>Embryophyta</taxon>
        <taxon>Tracheophyta</taxon>
        <taxon>Spermatophyta</taxon>
        <taxon>Magnoliopsida</taxon>
        <taxon>eudicotyledons</taxon>
        <taxon>Gunneridae</taxon>
        <taxon>Pentapetalae</taxon>
        <taxon>rosids</taxon>
        <taxon>malvids</taxon>
        <taxon>Brassicales</taxon>
        <taxon>Brassicaceae</taxon>
        <taxon>Turritideae</taxon>
        <taxon>Turritis</taxon>
    </lineage>
</organism>
<accession>A0A5H2UY99</accession>
<reference evidence="1" key="1">
    <citation type="submission" date="2024-06" db="EMBL/GenBank/DDBJ databases">
        <title>Organellar genome sequences of Turritis glabra.</title>
        <authorList>
            <person name="Kawabe A."/>
        </authorList>
    </citation>
    <scope>NUCLEOTIDE SEQUENCE</scope>
    <source>
        <strain evidence="1">OhmiShirahama</strain>
    </source>
</reference>
<geneLocation type="mitochondrion" evidence="1"/>